<evidence type="ECO:0000256" key="2">
    <source>
        <dbReference type="ARBA" id="ARBA00022703"/>
    </source>
</evidence>
<dbReference type="Proteomes" id="UP000230066">
    <property type="component" value="Unassembled WGS sequence"/>
</dbReference>
<keyword evidence="5" id="KW-1185">Reference proteome</keyword>
<dbReference type="GO" id="GO:0042981">
    <property type="term" value="P:regulation of apoptotic process"/>
    <property type="evidence" value="ECO:0007669"/>
    <property type="project" value="InterPro"/>
</dbReference>
<dbReference type="GO" id="GO:0005741">
    <property type="term" value="C:mitochondrial outer membrane"/>
    <property type="evidence" value="ECO:0007669"/>
    <property type="project" value="TreeGrafter"/>
</dbReference>
<dbReference type="InterPro" id="IPR036834">
    <property type="entry name" value="Bcl-2-like_sf"/>
</dbReference>
<protein>
    <submittedName>
        <fullName evidence="4">Bcl-2 protein 1</fullName>
    </submittedName>
</protein>
<dbReference type="GO" id="GO:0097192">
    <property type="term" value="P:extrinsic apoptotic signaling pathway in absence of ligand"/>
    <property type="evidence" value="ECO:0007669"/>
    <property type="project" value="TreeGrafter"/>
</dbReference>
<dbReference type="GO" id="GO:0008630">
    <property type="term" value="P:intrinsic apoptotic signaling pathway in response to DNA damage"/>
    <property type="evidence" value="ECO:0007669"/>
    <property type="project" value="TreeGrafter"/>
</dbReference>
<reference evidence="4" key="1">
    <citation type="submission" date="2019-03" db="EMBL/GenBank/DDBJ databases">
        <title>Improved annotation for the trematode Fasciola hepatica.</title>
        <authorList>
            <person name="Choi Y.-J."/>
            <person name="Martin J."/>
            <person name="Mitreva M."/>
        </authorList>
    </citation>
    <scope>NUCLEOTIDE SEQUENCE [LARGE SCALE GENOMIC DNA]</scope>
</reference>
<sequence>MPDVQTIFVEGELESDSNIYSSTCSLDSFPTKLVLQWIIVDYVCYRICLKGYKGIALFEKERGNTVKHRILDLIMRHLVSRAEELEAKFTPRFRNRNALLLCTPERALIDFTDSLNNIWAGELANWGRFLSYITFTAAYCMSCLDAGMVLIIQTLVEHAIENLDAKMGKWALAHGGWRGFLKALHEVKLN</sequence>
<proteinExistence type="inferred from homology"/>
<accession>A0A2H1BWQ5</accession>
<comment type="similarity">
    <text evidence="1">Belongs to the Bcl-2 family.</text>
</comment>
<name>A0A2H1BWQ5_FASHE</name>
<dbReference type="Gene3D" id="1.10.437.10">
    <property type="entry name" value="Blc2-like"/>
    <property type="match status" value="1"/>
</dbReference>
<evidence type="ECO:0000256" key="1">
    <source>
        <dbReference type="ARBA" id="ARBA00009458"/>
    </source>
</evidence>
<dbReference type="GO" id="GO:0001836">
    <property type="term" value="P:release of cytochrome c from mitochondria"/>
    <property type="evidence" value="ECO:0007669"/>
    <property type="project" value="TreeGrafter"/>
</dbReference>
<dbReference type="InterPro" id="IPR046371">
    <property type="entry name" value="Bcl-2_BH1-3"/>
</dbReference>
<dbReference type="PANTHER" id="PTHR11256">
    <property type="entry name" value="BCL-2 RELATED"/>
    <property type="match status" value="1"/>
</dbReference>
<dbReference type="SUPFAM" id="SSF56854">
    <property type="entry name" value="Bcl-2 inhibitors of programmed cell death"/>
    <property type="match status" value="1"/>
</dbReference>
<dbReference type="InterPro" id="IPR002475">
    <property type="entry name" value="Bcl2-like"/>
</dbReference>
<organism evidence="4 5">
    <name type="scientific">Fasciola hepatica</name>
    <name type="common">Liver fluke</name>
    <dbReference type="NCBI Taxonomy" id="6192"/>
    <lineage>
        <taxon>Eukaryota</taxon>
        <taxon>Metazoa</taxon>
        <taxon>Spiralia</taxon>
        <taxon>Lophotrochozoa</taxon>
        <taxon>Platyhelminthes</taxon>
        <taxon>Trematoda</taxon>
        <taxon>Digenea</taxon>
        <taxon>Plagiorchiida</taxon>
        <taxon>Echinostomata</taxon>
        <taxon>Echinostomatoidea</taxon>
        <taxon>Fasciolidae</taxon>
        <taxon>Fasciola</taxon>
    </lineage>
</organism>
<comment type="caution">
    <text evidence="4">The sequence shown here is derived from an EMBL/GenBank/DDBJ whole genome shotgun (WGS) entry which is preliminary data.</text>
</comment>
<dbReference type="PANTHER" id="PTHR11256:SF50">
    <property type="entry name" value="APOPTOSIS REGULATOR CED-9"/>
    <property type="match status" value="1"/>
</dbReference>
<evidence type="ECO:0000313" key="5">
    <source>
        <dbReference type="Proteomes" id="UP000230066"/>
    </source>
</evidence>
<keyword evidence="2" id="KW-0053">Apoptosis</keyword>
<evidence type="ECO:0000313" key="4">
    <source>
        <dbReference type="EMBL" id="THD19459.1"/>
    </source>
</evidence>
<dbReference type="EMBL" id="JXXN02006370">
    <property type="protein sequence ID" value="THD19459.1"/>
    <property type="molecule type" value="Genomic_DNA"/>
</dbReference>
<dbReference type="InterPro" id="IPR026298">
    <property type="entry name" value="Bcl-2_fam"/>
</dbReference>
<dbReference type="PROSITE" id="PS50062">
    <property type="entry name" value="BCL2_FAMILY"/>
    <property type="match status" value="1"/>
</dbReference>
<dbReference type="GO" id="GO:0051400">
    <property type="term" value="F:BH domain binding"/>
    <property type="evidence" value="ECO:0007669"/>
    <property type="project" value="TreeGrafter"/>
</dbReference>
<gene>
    <name evidence="4" type="ORF">D915_009872</name>
</gene>
<evidence type="ECO:0000259" key="3">
    <source>
        <dbReference type="Pfam" id="PF00452"/>
    </source>
</evidence>
<dbReference type="AlphaFoldDB" id="A0A2H1BWQ5"/>
<dbReference type="Pfam" id="PF00452">
    <property type="entry name" value="Bcl-2"/>
    <property type="match status" value="1"/>
</dbReference>
<feature type="domain" description="Bcl-2 Bcl-2 homology region 1-3" evidence="3">
    <location>
        <begin position="82"/>
        <end position="177"/>
    </location>
</feature>